<dbReference type="Proteomes" id="UP000295345">
    <property type="component" value="Unassembled WGS sequence"/>
</dbReference>
<dbReference type="AlphaFoldDB" id="A0A4R4TFA8"/>
<reference evidence="1 2" key="1">
    <citation type="submission" date="2019-03" db="EMBL/GenBank/DDBJ databases">
        <title>Draft genome sequences of novel Actinobacteria.</title>
        <authorList>
            <person name="Sahin N."/>
            <person name="Ay H."/>
            <person name="Saygin H."/>
        </authorList>
    </citation>
    <scope>NUCLEOTIDE SEQUENCE [LARGE SCALE GENOMIC DNA]</scope>
    <source>
        <strain evidence="1 2">DSM 41900</strain>
    </source>
</reference>
<dbReference type="EMBL" id="SMKI01000079">
    <property type="protein sequence ID" value="TDC76328.1"/>
    <property type="molecule type" value="Genomic_DNA"/>
</dbReference>
<keyword evidence="2" id="KW-1185">Reference proteome</keyword>
<dbReference type="RefSeq" id="WP_132817600.1">
    <property type="nucleotide sequence ID" value="NZ_SMKI01000079.1"/>
</dbReference>
<evidence type="ECO:0000313" key="2">
    <source>
        <dbReference type="Proteomes" id="UP000295345"/>
    </source>
</evidence>
<proteinExistence type="predicted"/>
<dbReference type="OrthoDB" id="4541168at2"/>
<accession>A0A4R4TFA8</accession>
<protein>
    <submittedName>
        <fullName evidence="1">Uncharacterized protein</fullName>
    </submittedName>
</protein>
<comment type="caution">
    <text evidence="1">The sequence shown here is derived from an EMBL/GenBank/DDBJ whole genome shotgun (WGS) entry which is preliminary data.</text>
</comment>
<name>A0A4R4TFA8_9ACTN</name>
<sequence>MAEVDDFALLARIASDETLLRYFEWPCDFDVTRREPVERLHLSSDAVLEPVAGCGSGGTYFLIGDRGGTRPVIYTNSEGQGGLIADSLREALELMAGIPFWMECLHLSPAELARPETDLLKKLELDFHEDLPEFDPAHQRAAAAALGITPPSPTRLLRRLRERVARTRPDFIVHTTDGWPYDSF</sequence>
<evidence type="ECO:0000313" key="1">
    <source>
        <dbReference type="EMBL" id="TDC76328.1"/>
    </source>
</evidence>
<gene>
    <name evidence="1" type="ORF">E1283_10070</name>
</gene>
<organism evidence="1 2">
    <name type="scientific">Streptomyces hainanensis</name>
    <dbReference type="NCBI Taxonomy" id="402648"/>
    <lineage>
        <taxon>Bacteria</taxon>
        <taxon>Bacillati</taxon>
        <taxon>Actinomycetota</taxon>
        <taxon>Actinomycetes</taxon>
        <taxon>Kitasatosporales</taxon>
        <taxon>Streptomycetaceae</taxon>
        <taxon>Streptomyces</taxon>
    </lineage>
</organism>